<protein>
    <submittedName>
        <fullName evidence="2">SpoIIE family protein phosphatase</fullName>
    </submittedName>
</protein>
<dbReference type="EMBL" id="WVUH01000198">
    <property type="protein sequence ID" value="MBO4208461.1"/>
    <property type="molecule type" value="Genomic_DNA"/>
</dbReference>
<evidence type="ECO:0000313" key="2">
    <source>
        <dbReference type="EMBL" id="MBO4208461.1"/>
    </source>
</evidence>
<gene>
    <name evidence="2" type="ORF">GSF22_20965</name>
</gene>
<name>A0ABS3VV87_MICEH</name>
<organism evidence="2 3">
    <name type="scientific">Micromonospora echinofusca</name>
    <dbReference type="NCBI Taxonomy" id="47858"/>
    <lineage>
        <taxon>Bacteria</taxon>
        <taxon>Bacillati</taxon>
        <taxon>Actinomycetota</taxon>
        <taxon>Actinomycetes</taxon>
        <taxon>Micromonosporales</taxon>
        <taxon>Micromonosporaceae</taxon>
        <taxon>Micromonospora</taxon>
    </lineage>
</organism>
<reference evidence="2 3" key="1">
    <citation type="submission" date="2019-12" db="EMBL/GenBank/DDBJ databases">
        <title>Whole genome sequencing of endophytic Actinobacterium Micromonospora sp. MPMI6T.</title>
        <authorList>
            <person name="Evv R."/>
            <person name="Podile A.R."/>
        </authorList>
    </citation>
    <scope>NUCLEOTIDE SEQUENCE [LARGE SCALE GENOMIC DNA]</scope>
    <source>
        <strain evidence="2 3">MPMI6</strain>
    </source>
</reference>
<dbReference type="Gene3D" id="3.60.40.10">
    <property type="entry name" value="PPM-type phosphatase domain"/>
    <property type="match status" value="1"/>
</dbReference>
<sequence>MSRPVAVALLLLVLATVGTALLLARSWWVGPVPVPATRRRVVRAAARLADVLPGRVRSRHPGPATETPPPPLTRALVLTPRQVPVGEPPLATAVIGCRSGSATFHGGCGSGPNRLTVRAATLRGLAHALDGGDGQDAVGARWDRRAGALHLAVADGLGSLPGSATAAMVAVQEALRSMRDSGGQSSGPPFSSLFTRAGQAVAAQATTARGELHGATTLVVAEVRPAERGAVVRCGGIGDSEAWVLDEHGWWAAHHERDSATENATRQLPRHAQPRLAEVAVRPGSVLLLATDGFAAALGGRRSRLGETLAARWRRPPSPLEFLAQVDFVDDYHTDDRTVVAVWIG</sequence>
<evidence type="ECO:0000313" key="3">
    <source>
        <dbReference type="Proteomes" id="UP000823521"/>
    </source>
</evidence>
<dbReference type="InterPro" id="IPR036457">
    <property type="entry name" value="PPM-type-like_dom_sf"/>
</dbReference>
<evidence type="ECO:0000259" key="1">
    <source>
        <dbReference type="Pfam" id="PF13672"/>
    </source>
</evidence>
<dbReference type="Pfam" id="PF13672">
    <property type="entry name" value="PP2C_2"/>
    <property type="match status" value="1"/>
</dbReference>
<accession>A0ABS3VV87</accession>
<dbReference type="Proteomes" id="UP000823521">
    <property type="component" value="Unassembled WGS sequence"/>
</dbReference>
<keyword evidence="3" id="KW-1185">Reference proteome</keyword>
<feature type="domain" description="PPM-type phosphatase" evidence="1">
    <location>
        <begin position="123"/>
        <end position="313"/>
    </location>
</feature>
<dbReference type="RefSeq" id="WP_208815451.1">
    <property type="nucleotide sequence ID" value="NZ_WVUH01000198.1"/>
</dbReference>
<proteinExistence type="predicted"/>
<comment type="caution">
    <text evidence="2">The sequence shown here is derived from an EMBL/GenBank/DDBJ whole genome shotgun (WGS) entry which is preliminary data.</text>
</comment>
<dbReference type="InterPro" id="IPR001932">
    <property type="entry name" value="PPM-type_phosphatase-like_dom"/>
</dbReference>
<dbReference type="SUPFAM" id="SSF81606">
    <property type="entry name" value="PP2C-like"/>
    <property type="match status" value="1"/>
</dbReference>